<dbReference type="Proteomes" id="UP000012046">
    <property type="component" value="Unassembled WGS sequence"/>
</dbReference>
<dbReference type="PATRIC" id="fig|1129374.4.peg.3028"/>
<reference evidence="2 3" key="1">
    <citation type="journal article" date="2012" name="J. Bacteriol.">
        <title>Genome Sequence of Extracellular-Protease-Producing Alishewanella jeotgali Isolated from Traditional Korean Fermented Seafood.</title>
        <authorList>
            <person name="Jung J."/>
            <person name="Chun J."/>
            <person name="Park W."/>
        </authorList>
    </citation>
    <scope>NUCLEOTIDE SEQUENCE [LARGE SCALE GENOMIC DNA]</scope>
    <source>
        <strain evidence="2 3">KCTC 22429</strain>
    </source>
</reference>
<feature type="transmembrane region" description="Helical" evidence="1">
    <location>
        <begin position="105"/>
        <end position="124"/>
    </location>
</feature>
<keyword evidence="1" id="KW-0812">Transmembrane</keyword>
<evidence type="ECO:0000256" key="1">
    <source>
        <dbReference type="SAM" id="Phobius"/>
    </source>
</evidence>
<dbReference type="eggNOG" id="ENOG5032YSV">
    <property type="taxonomic scope" value="Bacteria"/>
</dbReference>
<proteinExistence type="predicted"/>
<gene>
    <name evidence="2" type="ORF">AJE_15299</name>
</gene>
<sequence>MQRLKKPSLFWFNPWRLALWSSVLGLLLLPLLAMQFSSEVNWTGSDFVVAGVLLGGTALLIELGCRVGNNLAGRAGWALVVLTSLLLIWINLAVGIIGSEDNPANLLYLVVLAVTALGALWVRFRARGMSKVLYLSAALQLGVELVIQVADLGAAPVINTAFALLWLLAAGLLRNSDPERPGSEA</sequence>
<feature type="transmembrane region" description="Helical" evidence="1">
    <location>
        <begin position="156"/>
        <end position="173"/>
    </location>
</feature>
<keyword evidence="1" id="KW-0472">Membrane</keyword>
<dbReference type="EMBL" id="AHTH01000049">
    <property type="protein sequence ID" value="EHR39691.1"/>
    <property type="molecule type" value="Genomic_DNA"/>
</dbReference>
<organism evidence="2 3">
    <name type="scientific">Alishewanella jeotgali KCTC 22429</name>
    <dbReference type="NCBI Taxonomy" id="1129374"/>
    <lineage>
        <taxon>Bacteria</taxon>
        <taxon>Pseudomonadati</taxon>
        <taxon>Pseudomonadota</taxon>
        <taxon>Gammaproteobacteria</taxon>
        <taxon>Alteromonadales</taxon>
        <taxon>Alteromonadaceae</taxon>
        <taxon>Alishewanella</taxon>
    </lineage>
</organism>
<keyword evidence="1" id="KW-1133">Transmembrane helix</keyword>
<evidence type="ECO:0000313" key="2">
    <source>
        <dbReference type="EMBL" id="EHR39691.1"/>
    </source>
</evidence>
<keyword evidence="3" id="KW-1185">Reference proteome</keyword>
<name>H3ZI49_9ALTE</name>
<comment type="caution">
    <text evidence="2">The sequence shown here is derived from an EMBL/GenBank/DDBJ whole genome shotgun (WGS) entry which is preliminary data.</text>
</comment>
<accession>H3ZI49</accession>
<dbReference type="RefSeq" id="WP_008951606.1">
    <property type="nucleotide sequence ID" value="NZ_AHTH01000049.1"/>
</dbReference>
<protein>
    <submittedName>
        <fullName evidence="2">Uncharacterized protein</fullName>
    </submittedName>
</protein>
<feature type="transmembrane region" description="Helical" evidence="1">
    <location>
        <begin position="47"/>
        <end position="65"/>
    </location>
</feature>
<dbReference type="STRING" id="1129374.AJE_15299"/>
<feature type="transmembrane region" description="Helical" evidence="1">
    <location>
        <begin position="77"/>
        <end position="99"/>
    </location>
</feature>
<dbReference type="AlphaFoldDB" id="H3ZI49"/>
<evidence type="ECO:0000313" key="3">
    <source>
        <dbReference type="Proteomes" id="UP000012046"/>
    </source>
</evidence>